<evidence type="ECO:0000313" key="2">
    <source>
        <dbReference type="Proteomes" id="UP000838756"/>
    </source>
</evidence>
<accession>A0A8S4RG60</accession>
<protein>
    <submittedName>
        <fullName evidence="1">Jg16454 protein</fullName>
    </submittedName>
</protein>
<keyword evidence="2" id="KW-1185">Reference proteome</keyword>
<proteinExistence type="predicted"/>
<organism evidence="1 2">
    <name type="scientific">Pararge aegeria aegeria</name>
    <dbReference type="NCBI Taxonomy" id="348720"/>
    <lineage>
        <taxon>Eukaryota</taxon>
        <taxon>Metazoa</taxon>
        <taxon>Ecdysozoa</taxon>
        <taxon>Arthropoda</taxon>
        <taxon>Hexapoda</taxon>
        <taxon>Insecta</taxon>
        <taxon>Pterygota</taxon>
        <taxon>Neoptera</taxon>
        <taxon>Endopterygota</taxon>
        <taxon>Lepidoptera</taxon>
        <taxon>Glossata</taxon>
        <taxon>Ditrysia</taxon>
        <taxon>Papilionoidea</taxon>
        <taxon>Nymphalidae</taxon>
        <taxon>Satyrinae</taxon>
        <taxon>Satyrini</taxon>
        <taxon>Parargina</taxon>
        <taxon>Pararge</taxon>
    </lineage>
</organism>
<sequence length="202" mass="21997">MGFIRKLRVTQRAIKRAMLGVSLRGQIRNEEIRRRTRVTDIAQRVAKLKCQWSEYIARRTDGRWGSKVLELQPGTGVRDVPDGVPVVLLLAPQRPGATSMMPDGVPVQGAVAHLHHPLGAAGPAHAAAVAREAEREEPQALRDLQARAVRALPARPFAPSAKAPACQEDIGLARPRYAGRPCNYLLYTPTILLNLVCIGGNA</sequence>
<dbReference type="OrthoDB" id="7384832at2759"/>
<dbReference type="EMBL" id="CAKXAJ010025216">
    <property type="protein sequence ID" value="CAH2236615.1"/>
    <property type="molecule type" value="Genomic_DNA"/>
</dbReference>
<dbReference type="Proteomes" id="UP000838756">
    <property type="component" value="Unassembled WGS sequence"/>
</dbReference>
<evidence type="ECO:0000313" key="1">
    <source>
        <dbReference type="EMBL" id="CAH2236615.1"/>
    </source>
</evidence>
<dbReference type="AlphaFoldDB" id="A0A8S4RG60"/>
<name>A0A8S4RG60_9NEOP</name>
<comment type="caution">
    <text evidence="1">The sequence shown here is derived from an EMBL/GenBank/DDBJ whole genome shotgun (WGS) entry which is preliminary data.</text>
</comment>
<gene>
    <name evidence="1" type="primary">jg16454</name>
    <name evidence="1" type="ORF">PAEG_LOCUS13980</name>
</gene>
<reference evidence="1" key="1">
    <citation type="submission" date="2022-03" db="EMBL/GenBank/DDBJ databases">
        <authorList>
            <person name="Lindestad O."/>
        </authorList>
    </citation>
    <scope>NUCLEOTIDE SEQUENCE</scope>
</reference>